<organism evidence="2 3">
    <name type="scientific">Macleaya cordata</name>
    <name type="common">Five-seeded plume-poppy</name>
    <name type="synonym">Bocconia cordata</name>
    <dbReference type="NCBI Taxonomy" id="56857"/>
    <lineage>
        <taxon>Eukaryota</taxon>
        <taxon>Viridiplantae</taxon>
        <taxon>Streptophyta</taxon>
        <taxon>Embryophyta</taxon>
        <taxon>Tracheophyta</taxon>
        <taxon>Spermatophyta</taxon>
        <taxon>Magnoliopsida</taxon>
        <taxon>Ranunculales</taxon>
        <taxon>Papaveraceae</taxon>
        <taxon>Papaveroideae</taxon>
        <taxon>Macleaya</taxon>
    </lineage>
</organism>
<gene>
    <name evidence="2" type="ORF">BVC80_1543g233</name>
</gene>
<name>A0A200R281_MACCD</name>
<keyword evidence="1" id="KW-0472">Membrane</keyword>
<keyword evidence="1" id="KW-1133">Transmembrane helix</keyword>
<dbReference type="AlphaFoldDB" id="A0A200R281"/>
<dbReference type="Proteomes" id="UP000195402">
    <property type="component" value="Unassembled WGS sequence"/>
</dbReference>
<accession>A0A200R281</accession>
<dbReference type="OMA" id="NDIARMV"/>
<proteinExistence type="predicted"/>
<comment type="caution">
    <text evidence="2">The sequence shown here is derived from an EMBL/GenBank/DDBJ whole genome shotgun (WGS) entry which is preliminary data.</text>
</comment>
<evidence type="ECO:0008006" key="4">
    <source>
        <dbReference type="Google" id="ProtNLM"/>
    </source>
</evidence>
<feature type="transmembrane region" description="Helical" evidence="1">
    <location>
        <begin position="104"/>
        <end position="129"/>
    </location>
</feature>
<feature type="transmembrane region" description="Helical" evidence="1">
    <location>
        <begin position="228"/>
        <end position="249"/>
    </location>
</feature>
<dbReference type="InParanoid" id="A0A200R281"/>
<evidence type="ECO:0000313" key="3">
    <source>
        <dbReference type="Proteomes" id="UP000195402"/>
    </source>
</evidence>
<reference evidence="2 3" key="1">
    <citation type="journal article" date="2017" name="Mol. Plant">
        <title>The Genome of Medicinal Plant Macleaya cordata Provides New Insights into Benzylisoquinoline Alkaloids Metabolism.</title>
        <authorList>
            <person name="Liu X."/>
            <person name="Liu Y."/>
            <person name="Huang P."/>
            <person name="Ma Y."/>
            <person name="Qing Z."/>
            <person name="Tang Q."/>
            <person name="Cao H."/>
            <person name="Cheng P."/>
            <person name="Zheng Y."/>
            <person name="Yuan Z."/>
            <person name="Zhou Y."/>
            <person name="Liu J."/>
            <person name="Tang Z."/>
            <person name="Zhuo Y."/>
            <person name="Zhang Y."/>
            <person name="Yu L."/>
            <person name="Huang J."/>
            <person name="Yang P."/>
            <person name="Peng Q."/>
            <person name="Zhang J."/>
            <person name="Jiang W."/>
            <person name="Zhang Z."/>
            <person name="Lin K."/>
            <person name="Ro D.K."/>
            <person name="Chen X."/>
            <person name="Xiong X."/>
            <person name="Shang Y."/>
            <person name="Huang S."/>
            <person name="Zeng J."/>
        </authorList>
    </citation>
    <scope>NUCLEOTIDE SEQUENCE [LARGE SCALE GENOMIC DNA]</scope>
    <source>
        <strain evidence="3">cv. BLH2017</strain>
        <tissue evidence="2">Root</tissue>
    </source>
</reference>
<protein>
    <recommendedName>
        <fullName evidence="4">Transmembrane protein</fullName>
    </recommendedName>
</protein>
<evidence type="ECO:0000313" key="2">
    <source>
        <dbReference type="EMBL" id="OVA16778.1"/>
    </source>
</evidence>
<keyword evidence="3" id="KW-1185">Reference proteome</keyword>
<dbReference type="PANTHER" id="PTHR37172:SF3">
    <property type="entry name" value="TRANSMEMBRANE PROTEIN"/>
    <property type="match status" value="1"/>
</dbReference>
<keyword evidence="1" id="KW-0812">Transmembrane</keyword>
<dbReference type="EMBL" id="MVGT01000481">
    <property type="protein sequence ID" value="OVA16778.1"/>
    <property type="molecule type" value="Genomic_DNA"/>
</dbReference>
<dbReference type="OrthoDB" id="1913803at2759"/>
<feature type="transmembrane region" description="Helical" evidence="1">
    <location>
        <begin position="57"/>
        <end position="84"/>
    </location>
</feature>
<evidence type="ECO:0000256" key="1">
    <source>
        <dbReference type="SAM" id="Phobius"/>
    </source>
</evidence>
<feature type="transmembrane region" description="Helical" evidence="1">
    <location>
        <begin position="21"/>
        <end position="45"/>
    </location>
</feature>
<dbReference type="PANTHER" id="PTHR37172">
    <property type="entry name" value="TRANSMEMBRANE PROTEIN"/>
    <property type="match status" value="1"/>
</dbReference>
<sequence length="271" mass="30874">MGWEKWEQKGKRFFLNPILRIPFYIFTLTLLSLLLPLSFLLLARLSTAQYPSPPPSFILSVFLNINPALLQSLLSFVSVTALVYGLTGQFTLLNGSTFQPRLHIAWLFLCVLQVSVGLGIEAIVVAGVWPEDYGVGRRSMLVSRLVFFIGLHETMLHWSRTVVRPVVDDTIFGASRGEWWIEKVAVSASFGALWMWRLRNEVEALVRVVEIKRELLIGFGMSDFISWWLYYLTVAIGLVRIVKGFIWFGKVLLCRRPERSLNCSSGDDDKV</sequence>
<dbReference type="FunCoup" id="A0A200R281">
    <property type="interactions" value="58"/>
</dbReference>